<evidence type="ECO:0000313" key="3">
    <source>
        <dbReference type="Proteomes" id="UP001595841"/>
    </source>
</evidence>
<dbReference type="RefSeq" id="WP_379767948.1">
    <property type="nucleotide sequence ID" value="NZ_JBHSCL010000013.1"/>
</dbReference>
<dbReference type="EMBL" id="JBHSCL010000013">
    <property type="protein sequence ID" value="MFC4222164.1"/>
    <property type="molecule type" value="Genomic_DNA"/>
</dbReference>
<organism evidence="2 3">
    <name type="scientific">Flagellimonas marina</name>
    <dbReference type="NCBI Taxonomy" id="1775168"/>
    <lineage>
        <taxon>Bacteria</taxon>
        <taxon>Pseudomonadati</taxon>
        <taxon>Bacteroidota</taxon>
        <taxon>Flavobacteriia</taxon>
        <taxon>Flavobacteriales</taxon>
        <taxon>Flavobacteriaceae</taxon>
        <taxon>Flagellimonas</taxon>
    </lineage>
</organism>
<keyword evidence="3" id="KW-1185">Reference proteome</keyword>
<name>A0ABV8PPU2_9FLAO</name>
<reference evidence="3" key="1">
    <citation type="journal article" date="2019" name="Int. J. Syst. Evol. Microbiol.">
        <title>The Global Catalogue of Microorganisms (GCM) 10K type strain sequencing project: providing services to taxonomists for standard genome sequencing and annotation.</title>
        <authorList>
            <consortium name="The Broad Institute Genomics Platform"/>
            <consortium name="The Broad Institute Genome Sequencing Center for Infectious Disease"/>
            <person name="Wu L."/>
            <person name="Ma J."/>
        </authorList>
    </citation>
    <scope>NUCLEOTIDE SEQUENCE [LARGE SCALE GENOMIC DNA]</scope>
    <source>
        <strain evidence="3">CGMCC 1.15774</strain>
    </source>
</reference>
<evidence type="ECO:0000313" key="2">
    <source>
        <dbReference type="EMBL" id="MFC4222164.1"/>
    </source>
</evidence>
<feature type="domain" description="DinB-like" evidence="1">
    <location>
        <begin position="9"/>
        <end position="147"/>
    </location>
</feature>
<dbReference type="InterPro" id="IPR034660">
    <property type="entry name" value="DinB/YfiT-like"/>
</dbReference>
<sequence length="169" mass="20005">MELESVIAELERNRKVFTETLTDMPQNLIHWKANPKDWSLLEIICHLVDEEKEDFRTRVGHTLQHPETPLASIDPVGWVKKRDYNGQDFEKKVEQFDKERQISIAWLKTTADLAWENSLYHPELGTMSARSFLFNWLAHDYLHIRQINRIKYNFLKESSGDSLTYAGNW</sequence>
<accession>A0ABV8PPU2</accession>
<protein>
    <submittedName>
        <fullName evidence="2">DinB family protein</fullName>
    </submittedName>
</protein>
<gene>
    <name evidence="2" type="ORF">ACFOWS_18595</name>
</gene>
<dbReference type="Proteomes" id="UP001595841">
    <property type="component" value="Unassembled WGS sequence"/>
</dbReference>
<dbReference type="Pfam" id="PF12867">
    <property type="entry name" value="DinB_2"/>
    <property type="match status" value="1"/>
</dbReference>
<dbReference type="SUPFAM" id="SSF109854">
    <property type="entry name" value="DinB/YfiT-like putative metalloenzymes"/>
    <property type="match status" value="1"/>
</dbReference>
<evidence type="ECO:0000259" key="1">
    <source>
        <dbReference type="Pfam" id="PF12867"/>
    </source>
</evidence>
<dbReference type="InterPro" id="IPR024775">
    <property type="entry name" value="DinB-like"/>
</dbReference>
<dbReference type="Gene3D" id="1.20.120.450">
    <property type="entry name" value="dinb family like domain"/>
    <property type="match status" value="1"/>
</dbReference>
<proteinExistence type="predicted"/>
<comment type="caution">
    <text evidence="2">The sequence shown here is derived from an EMBL/GenBank/DDBJ whole genome shotgun (WGS) entry which is preliminary data.</text>
</comment>